<gene>
    <name evidence="2" type="ORF">DVR12_05930</name>
</gene>
<comment type="similarity">
    <text evidence="1">Belongs to the ROK (NagC/XylR) family.</text>
</comment>
<dbReference type="PANTHER" id="PTHR18964">
    <property type="entry name" value="ROK (REPRESSOR, ORF, KINASE) FAMILY"/>
    <property type="match status" value="1"/>
</dbReference>
<dbReference type="Gene3D" id="3.30.420.40">
    <property type="match status" value="2"/>
</dbReference>
<dbReference type="AlphaFoldDB" id="A0A3E1YE25"/>
<reference evidence="2 3" key="1">
    <citation type="submission" date="2018-07" db="EMBL/GenBank/DDBJ databases">
        <title>Chitinophaga K2CV101002-2 sp. nov., isolated from a monsoon evergreen broad-leaved forest soil.</title>
        <authorList>
            <person name="Lv Y."/>
        </authorList>
    </citation>
    <scope>NUCLEOTIDE SEQUENCE [LARGE SCALE GENOMIC DNA]</scope>
    <source>
        <strain evidence="2 3">GDMCC 1.1288</strain>
    </source>
</reference>
<dbReference type="PANTHER" id="PTHR18964:SF149">
    <property type="entry name" value="BIFUNCTIONAL UDP-N-ACETYLGLUCOSAMINE 2-EPIMERASE_N-ACETYLMANNOSAMINE KINASE"/>
    <property type="match status" value="1"/>
</dbReference>
<organism evidence="2 3">
    <name type="scientific">Chitinophaga silvatica</name>
    <dbReference type="NCBI Taxonomy" id="2282649"/>
    <lineage>
        <taxon>Bacteria</taxon>
        <taxon>Pseudomonadati</taxon>
        <taxon>Bacteroidota</taxon>
        <taxon>Chitinophagia</taxon>
        <taxon>Chitinophagales</taxon>
        <taxon>Chitinophagaceae</taxon>
        <taxon>Chitinophaga</taxon>
    </lineage>
</organism>
<dbReference type="Pfam" id="PF00480">
    <property type="entry name" value="ROK"/>
    <property type="match status" value="1"/>
</dbReference>
<dbReference type="EMBL" id="QPMM01000002">
    <property type="protein sequence ID" value="RFS24734.1"/>
    <property type="molecule type" value="Genomic_DNA"/>
</dbReference>
<dbReference type="InterPro" id="IPR043129">
    <property type="entry name" value="ATPase_NBD"/>
</dbReference>
<dbReference type="InterPro" id="IPR036388">
    <property type="entry name" value="WH-like_DNA-bd_sf"/>
</dbReference>
<dbReference type="InterPro" id="IPR000600">
    <property type="entry name" value="ROK"/>
</dbReference>
<dbReference type="RefSeq" id="WP_116974602.1">
    <property type="nucleotide sequence ID" value="NZ_QPMM01000002.1"/>
</dbReference>
<dbReference type="SUPFAM" id="SSF53067">
    <property type="entry name" value="Actin-like ATPase domain"/>
    <property type="match status" value="2"/>
</dbReference>
<evidence type="ECO:0000256" key="1">
    <source>
        <dbReference type="ARBA" id="ARBA00006479"/>
    </source>
</evidence>
<dbReference type="Gene3D" id="1.10.10.10">
    <property type="entry name" value="Winged helix-like DNA-binding domain superfamily/Winged helix DNA-binding domain"/>
    <property type="match status" value="1"/>
</dbReference>
<proteinExistence type="inferred from homology"/>
<comment type="caution">
    <text evidence="2">The sequence shown here is derived from an EMBL/GenBank/DDBJ whole genome shotgun (WGS) entry which is preliminary data.</text>
</comment>
<dbReference type="Proteomes" id="UP000260644">
    <property type="component" value="Unassembled WGS sequence"/>
</dbReference>
<accession>A0A3E1YE25</accession>
<evidence type="ECO:0000313" key="3">
    <source>
        <dbReference type="Proteomes" id="UP000260644"/>
    </source>
</evidence>
<evidence type="ECO:0000313" key="2">
    <source>
        <dbReference type="EMBL" id="RFS24734.1"/>
    </source>
</evidence>
<dbReference type="SUPFAM" id="SSF46785">
    <property type="entry name" value="Winged helix' DNA-binding domain"/>
    <property type="match status" value="1"/>
</dbReference>
<dbReference type="InterPro" id="IPR036390">
    <property type="entry name" value="WH_DNA-bd_sf"/>
</dbReference>
<sequence length="409" mass="45200">MATNNSFLNDLYNEQISGVAYKNLQLKKNILSYFANHGNSTIADLSKILNVSSPKITELITELITSELVMDYGKTESAVGRRPNLYGLAADSLLFLGVEVKHDHINIGLLNFQKDLVKFQEGIPYQLANTSQSFDEMCAIINRFIKDFKGISKRIYSVCVNISGRINYRTGYSYSFFYFNEEPLTQILTNRLGIKTYIENDSRAMAFGEFCSGSVKDEKEVIFVNADYGIALGIMINGELHYGKSGYAGEFGHIPFFDNEIICHCGKKGCLETETSGLALERQFKERLQAGAASIITSKIQDPEQISITDILEAANNDDTLAMELVSEIGEKLGKGIAILINLYNPELIILGGALSTTGECIFLPLKSAINKYSLSKVNNDTQFRLSKLGSKAGVIGASILARNKLFNI</sequence>
<dbReference type="OrthoDB" id="9810372at2"/>
<protein>
    <submittedName>
        <fullName evidence="2">ROK family protein</fullName>
    </submittedName>
</protein>
<name>A0A3E1YE25_9BACT</name>
<keyword evidence="3" id="KW-1185">Reference proteome</keyword>